<dbReference type="Proteomes" id="UP001177023">
    <property type="component" value="Unassembled WGS sequence"/>
</dbReference>
<keyword evidence="4 5" id="KW-0539">Nucleus</keyword>
<feature type="domain" description="T-box" evidence="8">
    <location>
        <begin position="8"/>
        <end position="191"/>
    </location>
</feature>
<evidence type="ECO:0000256" key="7">
    <source>
        <dbReference type="SAM" id="Phobius"/>
    </source>
</evidence>
<dbReference type="InterPro" id="IPR046360">
    <property type="entry name" value="T-box_DNA-bd"/>
</dbReference>
<dbReference type="GO" id="GO:0000978">
    <property type="term" value="F:RNA polymerase II cis-regulatory region sequence-specific DNA binding"/>
    <property type="evidence" value="ECO:0007669"/>
    <property type="project" value="InterPro"/>
</dbReference>
<dbReference type="SMART" id="SM00425">
    <property type="entry name" value="TBOX"/>
    <property type="match status" value="1"/>
</dbReference>
<dbReference type="AlphaFoldDB" id="A0AA36D288"/>
<keyword evidence="3" id="KW-0804">Transcription</keyword>
<keyword evidence="7" id="KW-1133">Transmembrane helix</keyword>
<dbReference type="PRINTS" id="PR00937">
    <property type="entry name" value="TBOX"/>
</dbReference>
<keyword evidence="7" id="KW-0472">Membrane</keyword>
<evidence type="ECO:0000256" key="4">
    <source>
        <dbReference type="ARBA" id="ARBA00023242"/>
    </source>
</evidence>
<dbReference type="InterPro" id="IPR036960">
    <property type="entry name" value="T-box_sf"/>
</dbReference>
<feature type="transmembrane region" description="Helical" evidence="7">
    <location>
        <begin position="378"/>
        <end position="401"/>
    </location>
</feature>
<comment type="caution">
    <text evidence="5">Lacks conserved residue(s) required for the propagation of feature annotation.</text>
</comment>
<evidence type="ECO:0000256" key="6">
    <source>
        <dbReference type="SAM" id="MobiDB-lite"/>
    </source>
</evidence>
<dbReference type="GO" id="GO:0000785">
    <property type="term" value="C:chromatin"/>
    <property type="evidence" value="ECO:0007669"/>
    <property type="project" value="TreeGrafter"/>
</dbReference>
<feature type="compositionally biased region" description="Polar residues" evidence="6">
    <location>
        <begin position="200"/>
        <end position="218"/>
    </location>
</feature>
<dbReference type="CDD" id="cd00182">
    <property type="entry name" value="T-box"/>
    <property type="match status" value="1"/>
</dbReference>
<keyword evidence="1" id="KW-0805">Transcription regulation</keyword>
<dbReference type="GO" id="GO:0001708">
    <property type="term" value="P:cell fate specification"/>
    <property type="evidence" value="ECO:0007669"/>
    <property type="project" value="TreeGrafter"/>
</dbReference>
<evidence type="ECO:0000259" key="8">
    <source>
        <dbReference type="PROSITE" id="PS50252"/>
    </source>
</evidence>
<keyword evidence="7" id="KW-0812">Transmembrane</keyword>
<dbReference type="SUPFAM" id="SSF49417">
    <property type="entry name" value="p53-like transcription factors"/>
    <property type="match status" value="1"/>
</dbReference>
<dbReference type="GO" id="GO:0000981">
    <property type="term" value="F:DNA-binding transcription factor activity, RNA polymerase II-specific"/>
    <property type="evidence" value="ECO:0007669"/>
    <property type="project" value="TreeGrafter"/>
</dbReference>
<evidence type="ECO:0000256" key="1">
    <source>
        <dbReference type="ARBA" id="ARBA00023015"/>
    </source>
</evidence>
<evidence type="ECO:0000256" key="5">
    <source>
        <dbReference type="PROSITE-ProRule" id="PRU00201"/>
    </source>
</evidence>
<evidence type="ECO:0000256" key="3">
    <source>
        <dbReference type="ARBA" id="ARBA00023163"/>
    </source>
</evidence>
<dbReference type="EMBL" id="CATQJA010002654">
    <property type="protein sequence ID" value="CAJ0578483.1"/>
    <property type="molecule type" value="Genomic_DNA"/>
</dbReference>
<evidence type="ECO:0000313" key="10">
    <source>
        <dbReference type="Proteomes" id="UP001177023"/>
    </source>
</evidence>
<dbReference type="PANTHER" id="PTHR11267:SF170">
    <property type="entry name" value="T-BOX PROTEIN 33-RELATED"/>
    <property type="match status" value="1"/>
</dbReference>
<dbReference type="GO" id="GO:0005634">
    <property type="term" value="C:nucleus"/>
    <property type="evidence" value="ECO:0007669"/>
    <property type="project" value="UniProtKB-SubCell"/>
</dbReference>
<keyword evidence="10" id="KW-1185">Reference proteome</keyword>
<name>A0AA36D288_9BILA</name>
<feature type="region of interest" description="Disordered" evidence="6">
    <location>
        <begin position="186"/>
        <end position="218"/>
    </location>
</feature>
<feature type="non-terminal residue" evidence="9">
    <location>
        <position position="422"/>
    </location>
</feature>
<dbReference type="Pfam" id="PF00907">
    <property type="entry name" value="T-box"/>
    <property type="match status" value="1"/>
</dbReference>
<comment type="subcellular location">
    <subcellularLocation>
        <location evidence="5">Nucleus</location>
    </subcellularLocation>
</comment>
<evidence type="ECO:0000313" key="9">
    <source>
        <dbReference type="EMBL" id="CAJ0578483.1"/>
    </source>
</evidence>
<dbReference type="InterPro" id="IPR008967">
    <property type="entry name" value="p53-like_TF_DNA-bd_sf"/>
</dbReference>
<accession>A0AA36D288</accession>
<organism evidence="9 10">
    <name type="scientific">Mesorhabditis spiculigera</name>
    <dbReference type="NCBI Taxonomy" id="96644"/>
    <lineage>
        <taxon>Eukaryota</taxon>
        <taxon>Metazoa</taxon>
        <taxon>Ecdysozoa</taxon>
        <taxon>Nematoda</taxon>
        <taxon>Chromadorea</taxon>
        <taxon>Rhabditida</taxon>
        <taxon>Rhabditina</taxon>
        <taxon>Rhabditomorpha</taxon>
        <taxon>Rhabditoidea</taxon>
        <taxon>Rhabditidae</taxon>
        <taxon>Mesorhabditinae</taxon>
        <taxon>Mesorhabditis</taxon>
    </lineage>
</organism>
<comment type="caution">
    <text evidence="9">The sequence shown here is derived from an EMBL/GenBank/DDBJ whole genome shotgun (WGS) entry which is preliminary data.</text>
</comment>
<keyword evidence="2 5" id="KW-0238">DNA-binding</keyword>
<gene>
    <name evidence="9" type="ORF">MSPICULIGERA_LOCUS16736</name>
</gene>
<reference evidence="9" key="1">
    <citation type="submission" date="2023-06" db="EMBL/GenBank/DDBJ databases">
        <authorList>
            <person name="Delattre M."/>
        </authorList>
    </citation>
    <scope>NUCLEOTIDE SEQUENCE</scope>
    <source>
        <strain evidence="9">AF72</strain>
    </source>
</reference>
<dbReference type="InterPro" id="IPR001699">
    <property type="entry name" value="TF_T-box"/>
</dbReference>
<dbReference type="Gene3D" id="2.60.40.820">
    <property type="entry name" value="Transcription factor, T-box"/>
    <property type="match status" value="1"/>
</dbReference>
<dbReference type="PANTHER" id="PTHR11267">
    <property type="entry name" value="T-BOX PROTEIN-RELATED"/>
    <property type="match status" value="1"/>
</dbReference>
<evidence type="ECO:0000256" key="2">
    <source>
        <dbReference type="ARBA" id="ARBA00023125"/>
    </source>
</evidence>
<proteinExistence type="predicted"/>
<sequence>MNHISISLVTEPIWEKFDAIGTEMIINKVGRKMFPKLEYAFKGLHPDGRYKITLKLVRVDENRWKYCGRWMPASRGEQFPMETIALPYGEREDRFYIGSDLMKEVLVFDGFKMTNNNEQAKGRLDMFHVLSMHKYVPVLTIQQQQDYPNVLVPVAVYRNPKTTFIAVTCYQNDEVTKMKVSQNPFAKGFRDKSGRKRASYSPSTEDGQSPAKFSNTSSEDAGLHAEAMGCFVDKAAQMDPGLNHRKDSYYPRLYEILCGNLNEITASCRCSQHLATRILHERCNGKTLNEKYITFYMCFPTDHNPELDKCEKNRSDSCSGLVETLKCKAAVYGMQCRNGAEAFRDVVYRRAYYNIYDWDECQNDVIYALMPEYASKTFGTAFGVMICVCMLIVVGMGAIIYPRKRTAAADYHQDVAINNEDP</sequence>
<dbReference type="PROSITE" id="PS50252">
    <property type="entry name" value="TBOX_3"/>
    <property type="match status" value="1"/>
</dbReference>
<dbReference type="GO" id="GO:0045893">
    <property type="term" value="P:positive regulation of DNA-templated transcription"/>
    <property type="evidence" value="ECO:0007669"/>
    <property type="project" value="InterPro"/>
</dbReference>
<protein>
    <recommendedName>
        <fullName evidence="8">T-box domain-containing protein</fullName>
    </recommendedName>
</protein>